<organism evidence="2 3">
    <name type="scientific">Marasmius tenuissimus</name>
    <dbReference type="NCBI Taxonomy" id="585030"/>
    <lineage>
        <taxon>Eukaryota</taxon>
        <taxon>Fungi</taxon>
        <taxon>Dikarya</taxon>
        <taxon>Basidiomycota</taxon>
        <taxon>Agaricomycotina</taxon>
        <taxon>Agaricomycetes</taxon>
        <taxon>Agaricomycetidae</taxon>
        <taxon>Agaricales</taxon>
        <taxon>Marasmiineae</taxon>
        <taxon>Marasmiaceae</taxon>
        <taxon>Marasmius</taxon>
    </lineage>
</organism>
<feature type="compositionally biased region" description="Basic and acidic residues" evidence="1">
    <location>
        <begin position="97"/>
        <end position="109"/>
    </location>
</feature>
<reference evidence="2 3" key="1">
    <citation type="submission" date="2024-05" db="EMBL/GenBank/DDBJ databases">
        <title>A draft genome resource for the thread blight pathogen Marasmius tenuissimus strain MS-2.</title>
        <authorList>
            <person name="Yulfo-Soto G.E."/>
            <person name="Baruah I.K."/>
            <person name="Amoako-Attah I."/>
            <person name="Bukari Y."/>
            <person name="Meinhardt L.W."/>
            <person name="Bailey B.A."/>
            <person name="Cohen S.P."/>
        </authorList>
    </citation>
    <scope>NUCLEOTIDE SEQUENCE [LARGE SCALE GENOMIC DNA]</scope>
    <source>
        <strain evidence="2 3">MS-2</strain>
    </source>
</reference>
<dbReference type="Proteomes" id="UP001437256">
    <property type="component" value="Unassembled WGS sequence"/>
</dbReference>
<feature type="region of interest" description="Disordered" evidence="1">
    <location>
        <begin position="97"/>
        <end position="136"/>
    </location>
</feature>
<name>A0ABR2ZQU2_9AGAR</name>
<dbReference type="EMBL" id="JBBXMP010000068">
    <property type="protein sequence ID" value="KAL0064052.1"/>
    <property type="molecule type" value="Genomic_DNA"/>
</dbReference>
<comment type="caution">
    <text evidence="2">The sequence shown here is derived from an EMBL/GenBank/DDBJ whole genome shotgun (WGS) entry which is preliminary data.</text>
</comment>
<protein>
    <submittedName>
        <fullName evidence="2">Uncharacterized protein</fullName>
    </submittedName>
</protein>
<keyword evidence="3" id="KW-1185">Reference proteome</keyword>
<evidence type="ECO:0000256" key="1">
    <source>
        <dbReference type="SAM" id="MobiDB-lite"/>
    </source>
</evidence>
<evidence type="ECO:0000313" key="3">
    <source>
        <dbReference type="Proteomes" id="UP001437256"/>
    </source>
</evidence>
<accession>A0ABR2ZQU2</accession>
<gene>
    <name evidence="2" type="ORF">AAF712_009018</name>
</gene>
<sequence length="136" mass="15349">MGGIATENSRMFRKLRGEDTLKKLVIMASGWEEVRPDVDERRERELMMDESCFKPVLDVGAQMARHNDTPQTARAVLLSRFINVDLYKELAELTKKHGQQREELQKENEGAITARGAKAGKPRNLPKADGSRVVQG</sequence>
<proteinExistence type="predicted"/>
<evidence type="ECO:0000313" key="2">
    <source>
        <dbReference type="EMBL" id="KAL0064052.1"/>
    </source>
</evidence>